<feature type="domain" description="Transposase IS116/IS110/IS902 C-terminal" evidence="2">
    <location>
        <begin position="230"/>
        <end position="314"/>
    </location>
</feature>
<protein>
    <submittedName>
        <fullName evidence="3">Mobile element protein</fullName>
    </submittedName>
</protein>
<evidence type="ECO:0000313" key="3">
    <source>
        <dbReference type="EMBL" id="CAA9415891.1"/>
    </source>
</evidence>
<feature type="domain" description="Transposase IS110-like N-terminal" evidence="1">
    <location>
        <begin position="8"/>
        <end position="154"/>
    </location>
</feature>
<name>A0A6J4PHF5_9BACT</name>
<accession>A0A6J4PHF5</accession>
<dbReference type="AlphaFoldDB" id="A0A6J4PHF5"/>
<dbReference type="GO" id="GO:0006313">
    <property type="term" value="P:DNA transposition"/>
    <property type="evidence" value="ECO:0007669"/>
    <property type="project" value="InterPro"/>
</dbReference>
<dbReference type="GO" id="GO:0004803">
    <property type="term" value="F:transposase activity"/>
    <property type="evidence" value="ECO:0007669"/>
    <property type="project" value="InterPro"/>
</dbReference>
<proteinExistence type="predicted"/>
<dbReference type="GO" id="GO:0003677">
    <property type="term" value="F:DNA binding"/>
    <property type="evidence" value="ECO:0007669"/>
    <property type="project" value="InterPro"/>
</dbReference>
<dbReference type="EMBL" id="CADCUQ010000581">
    <property type="protein sequence ID" value="CAA9415891.1"/>
    <property type="molecule type" value="Genomic_DNA"/>
</dbReference>
<dbReference type="InterPro" id="IPR002525">
    <property type="entry name" value="Transp_IS110-like_N"/>
</dbReference>
<dbReference type="PANTHER" id="PTHR33055">
    <property type="entry name" value="TRANSPOSASE FOR INSERTION SEQUENCE ELEMENT IS1111A"/>
    <property type="match status" value="1"/>
</dbReference>
<dbReference type="Pfam" id="PF02371">
    <property type="entry name" value="Transposase_20"/>
    <property type="match status" value="1"/>
</dbReference>
<dbReference type="PANTHER" id="PTHR33055:SF13">
    <property type="entry name" value="TRANSPOSASE"/>
    <property type="match status" value="1"/>
</dbReference>
<dbReference type="NCBIfam" id="NF033542">
    <property type="entry name" value="transpos_IS110"/>
    <property type="match status" value="1"/>
</dbReference>
<evidence type="ECO:0000259" key="2">
    <source>
        <dbReference type="Pfam" id="PF02371"/>
    </source>
</evidence>
<dbReference type="InterPro" id="IPR003346">
    <property type="entry name" value="Transposase_20"/>
</dbReference>
<organism evidence="3">
    <name type="scientific">uncultured Phycisphaerae bacterium</name>
    <dbReference type="NCBI Taxonomy" id="904963"/>
    <lineage>
        <taxon>Bacteria</taxon>
        <taxon>Pseudomonadati</taxon>
        <taxon>Planctomycetota</taxon>
        <taxon>Phycisphaerae</taxon>
        <taxon>environmental samples</taxon>
    </lineage>
</organism>
<dbReference type="Pfam" id="PF01548">
    <property type="entry name" value="DEDD_Tnp_IS110"/>
    <property type="match status" value="1"/>
</dbReference>
<evidence type="ECO:0000259" key="1">
    <source>
        <dbReference type="Pfam" id="PF01548"/>
    </source>
</evidence>
<gene>
    <name evidence="3" type="ORF">AVDCRST_MAG64-2583</name>
</gene>
<dbReference type="InterPro" id="IPR047650">
    <property type="entry name" value="Transpos_IS110"/>
</dbReference>
<sequence length="362" mass="40292">MGFDSIIALDLGKFKSVCCLMDARARTHRFETVATTPAALHDLLVANAGPDPSRTVVVFETCDCAGWAHDLAAALGLQVRVANCCHESWKWRRVKRKTDKDDALKLARMVLLEQLPTVHVPPADQRQRRRLVQHRRSVVRRRTQCKNAVRSIFSQQGLTELLPRGNKAWTAAGVAQLRQHARPMGDCVELADLWRGRLHAELEILAAVDQQLRVLERKLDELAESDEKVKLLQTVPGVGPRLAEAVVLCLDDPRRFKSGAEVGGYAGLTPKLIESGQMSRVGRITRRGPSLLRGMLVEVAWVVWRKNAWAQAFVAKVSRGMKSRKKIAIVALARRLLVKLWAMLRTTTPWRDPGVAAAAAAT</sequence>
<reference evidence="3" key="1">
    <citation type="submission" date="2020-02" db="EMBL/GenBank/DDBJ databases">
        <authorList>
            <person name="Meier V. D."/>
        </authorList>
    </citation>
    <scope>NUCLEOTIDE SEQUENCE</scope>
    <source>
        <strain evidence="3">AVDCRST_MAG64</strain>
    </source>
</reference>